<evidence type="ECO:0000313" key="3">
    <source>
        <dbReference type="Proteomes" id="UP000623010"/>
    </source>
</evidence>
<organism evidence="2 3">
    <name type="scientific">Streptomyces echinoruber</name>
    <dbReference type="NCBI Taxonomy" id="68898"/>
    <lineage>
        <taxon>Bacteria</taxon>
        <taxon>Bacillati</taxon>
        <taxon>Actinomycetota</taxon>
        <taxon>Actinomycetes</taxon>
        <taxon>Kitasatosporales</taxon>
        <taxon>Streptomycetaceae</taxon>
        <taxon>Streptomyces</taxon>
    </lineage>
</organism>
<keyword evidence="3" id="KW-1185">Reference proteome</keyword>
<feature type="region of interest" description="Disordered" evidence="1">
    <location>
        <begin position="1"/>
        <end position="35"/>
    </location>
</feature>
<sequence>MNRHQPRLAGPGRAHRRARRSRRTHRARYSRCRPRTRHTLSAPADLWDRIDALYAWLTAHRTRGGHEDLLLRLLKLPEEVGEATAAVIGALGHNPRKGVSHTWQDVEAELCDIAVTALVALRMLTPDARDVFAHHLDRVTRRSLAGGTVTDATE</sequence>
<proteinExistence type="predicted"/>
<dbReference type="CDD" id="cd11533">
    <property type="entry name" value="NTP-PPase_Af0060_like"/>
    <property type="match status" value="1"/>
</dbReference>
<evidence type="ECO:0000313" key="2">
    <source>
        <dbReference type="EMBL" id="GGZ70713.1"/>
    </source>
</evidence>
<comment type="caution">
    <text evidence="2">The sequence shown here is derived from an EMBL/GenBank/DDBJ whole genome shotgun (WGS) entry which is preliminary data.</text>
</comment>
<dbReference type="AlphaFoldDB" id="A0A918QT47"/>
<reference evidence="2" key="2">
    <citation type="submission" date="2020-09" db="EMBL/GenBank/DDBJ databases">
        <authorList>
            <person name="Sun Q."/>
            <person name="Ohkuma M."/>
        </authorList>
    </citation>
    <scope>NUCLEOTIDE SEQUENCE</scope>
    <source>
        <strain evidence="2">JCM 5016</strain>
    </source>
</reference>
<dbReference type="EMBL" id="BMWH01000001">
    <property type="protein sequence ID" value="GGZ70713.1"/>
    <property type="molecule type" value="Genomic_DNA"/>
</dbReference>
<evidence type="ECO:0008006" key="4">
    <source>
        <dbReference type="Google" id="ProtNLM"/>
    </source>
</evidence>
<dbReference type="SUPFAM" id="SSF101386">
    <property type="entry name" value="all-alpha NTP pyrophosphatases"/>
    <property type="match status" value="1"/>
</dbReference>
<feature type="compositionally biased region" description="Basic residues" evidence="1">
    <location>
        <begin position="13"/>
        <end position="35"/>
    </location>
</feature>
<dbReference type="Gene3D" id="1.10.287.1080">
    <property type="entry name" value="MazG-like"/>
    <property type="match status" value="1"/>
</dbReference>
<reference evidence="2" key="1">
    <citation type="journal article" date="2014" name="Int. J. Syst. Evol. Microbiol.">
        <title>Complete genome sequence of Corynebacterium casei LMG S-19264T (=DSM 44701T), isolated from a smear-ripened cheese.</title>
        <authorList>
            <consortium name="US DOE Joint Genome Institute (JGI-PGF)"/>
            <person name="Walter F."/>
            <person name="Albersmeier A."/>
            <person name="Kalinowski J."/>
            <person name="Ruckert C."/>
        </authorList>
    </citation>
    <scope>NUCLEOTIDE SEQUENCE</scope>
    <source>
        <strain evidence="2">JCM 5016</strain>
    </source>
</reference>
<dbReference type="Proteomes" id="UP000623010">
    <property type="component" value="Unassembled WGS sequence"/>
</dbReference>
<dbReference type="InterPro" id="IPR044548">
    <property type="entry name" value="AF0060_NTP-PPase_MazG-like"/>
</dbReference>
<evidence type="ECO:0000256" key="1">
    <source>
        <dbReference type="SAM" id="MobiDB-lite"/>
    </source>
</evidence>
<gene>
    <name evidence="2" type="ORF">GCM10010389_05270</name>
</gene>
<name>A0A918QT47_9ACTN</name>
<protein>
    <recommendedName>
        <fullName evidence="4">NTP pyrophosphohydrolase MazG putative catalytic core domain-containing protein</fullName>
    </recommendedName>
</protein>
<accession>A0A918QT47</accession>